<dbReference type="SUPFAM" id="SSF52540">
    <property type="entry name" value="P-loop containing nucleoside triphosphate hydrolases"/>
    <property type="match status" value="1"/>
</dbReference>
<dbReference type="EMBL" id="ADBJ01000008">
    <property type="protein sequence ID" value="EFA85032.1"/>
    <property type="molecule type" value="Genomic_DNA"/>
</dbReference>
<sequence>MIENDSDNDLGGHSTSIKHHNHVNLSWGKAMSFDVEIKDLNVNVKVPQWKIPVPFITPMNELNILKDLSNIKVPAGSFCAILGTSGSGKTTLLNTLAGRCEEMDISGQILFNGHAVTPIEAKKSVGYVMQSDHLLPNLTVRETLRYSGMLRLPGTLSKERKLEIVEELIGELALRDCADRLVGGHGKRGISGGEMRRVSIGVQMLSNPGVLFLDEPTSGLDSFTAHNLIQTLLSLSRQNKTIICTIHQPRADIFQLFDYVLLLSKGNVVYFGPTRAIVDHFASLGHECPFDVNPSDFFLDLITINYQTDKLENESKARLGDLITGFQTSPIYQANVTESTQSYQNDTRKFEIEIRNTNYWLQTWLLYHRSMVNMVRDKSVVTARLVETVLIALICGGIFYKLGEDQSGIKSRVSAFYVVVILQPYLIIIANILQYSEELLVYDREYYDGMYMTFPYWLATKAASLPFEVITAFIFSSIFYWMADLRQSAGHFFIFFVFMMLAQYCSASLGFMSASILRSFAASSLMANLLMTFWAITTGFIINPATFPIYMTWVGYTSLYQYSYGGLAANEFKGNSYPCPYPPGTPECSLFNGNDILDRLELKVNNIGVNGAVLVAISTIFNLLSLLALRFITHKPK</sequence>
<dbReference type="GO" id="GO:0140359">
    <property type="term" value="F:ABC-type transporter activity"/>
    <property type="evidence" value="ECO:0007669"/>
    <property type="project" value="InterPro"/>
</dbReference>
<dbReference type="Pfam" id="PF00005">
    <property type="entry name" value="ABC_tran"/>
    <property type="match status" value="1"/>
</dbReference>
<dbReference type="OMA" id="FIINPAT"/>
<keyword evidence="11" id="KW-1185">Reference proteome</keyword>
<dbReference type="InterPro" id="IPR050352">
    <property type="entry name" value="ABCG_transporters"/>
</dbReference>
<evidence type="ECO:0000256" key="4">
    <source>
        <dbReference type="ARBA" id="ARBA00022741"/>
    </source>
</evidence>
<dbReference type="GO" id="GO:0016887">
    <property type="term" value="F:ATP hydrolysis activity"/>
    <property type="evidence" value="ECO:0007669"/>
    <property type="project" value="InterPro"/>
</dbReference>
<dbReference type="AlphaFoldDB" id="D3B158"/>
<keyword evidence="2" id="KW-0813">Transport</keyword>
<keyword evidence="4" id="KW-0547">Nucleotide-binding</keyword>
<keyword evidence="3 8" id="KW-0812">Transmembrane</keyword>
<dbReference type="PROSITE" id="PS50893">
    <property type="entry name" value="ABC_TRANSPORTER_2"/>
    <property type="match status" value="1"/>
</dbReference>
<dbReference type="RefSeq" id="XP_020437142.1">
    <property type="nucleotide sequence ID" value="XM_020573025.1"/>
</dbReference>
<feature type="transmembrane region" description="Helical" evidence="8">
    <location>
        <begin position="381"/>
        <end position="402"/>
    </location>
</feature>
<reference evidence="10 11" key="1">
    <citation type="journal article" date="2011" name="Genome Res.">
        <title>Phylogeny-wide analysis of social amoeba genomes highlights ancient origins for complex intercellular communication.</title>
        <authorList>
            <person name="Heidel A.J."/>
            <person name="Lawal H.M."/>
            <person name="Felder M."/>
            <person name="Schilde C."/>
            <person name="Helps N.R."/>
            <person name="Tunggal B."/>
            <person name="Rivero F."/>
            <person name="John U."/>
            <person name="Schleicher M."/>
            <person name="Eichinger L."/>
            <person name="Platzer M."/>
            <person name="Noegel A.A."/>
            <person name="Schaap P."/>
            <person name="Gloeckner G."/>
        </authorList>
    </citation>
    <scope>NUCLEOTIDE SEQUENCE [LARGE SCALE GENOMIC DNA]</scope>
    <source>
        <strain evidence="11">ATCC 26659 / Pp 5 / PN500</strain>
    </source>
</reference>
<evidence type="ECO:0000256" key="5">
    <source>
        <dbReference type="ARBA" id="ARBA00022840"/>
    </source>
</evidence>
<dbReference type="STRING" id="670386.D3B158"/>
<evidence type="ECO:0000256" key="3">
    <source>
        <dbReference type="ARBA" id="ARBA00022692"/>
    </source>
</evidence>
<dbReference type="GO" id="GO:0005524">
    <property type="term" value="F:ATP binding"/>
    <property type="evidence" value="ECO:0007669"/>
    <property type="project" value="UniProtKB-KW"/>
</dbReference>
<name>D3B158_HETP5</name>
<comment type="subcellular location">
    <subcellularLocation>
        <location evidence="1">Membrane</location>
        <topology evidence="1">Multi-pass membrane protein</topology>
    </subcellularLocation>
</comment>
<dbReference type="PANTHER" id="PTHR48041">
    <property type="entry name" value="ABC TRANSPORTER G FAMILY MEMBER 28"/>
    <property type="match status" value="1"/>
</dbReference>
<keyword evidence="5" id="KW-0067">ATP-binding</keyword>
<dbReference type="InterPro" id="IPR013525">
    <property type="entry name" value="ABC2_TM"/>
</dbReference>
<dbReference type="InParanoid" id="D3B158"/>
<evidence type="ECO:0000256" key="7">
    <source>
        <dbReference type="ARBA" id="ARBA00023136"/>
    </source>
</evidence>
<dbReference type="PANTHER" id="PTHR48041:SF139">
    <property type="entry name" value="PROTEIN SCARLET"/>
    <property type="match status" value="1"/>
</dbReference>
<evidence type="ECO:0000259" key="9">
    <source>
        <dbReference type="PROSITE" id="PS50893"/>
    </source>
</evidence>
<comment type="caution">
    <text evidence="10">The sequence shown here is derived from an EMBL/GenBank/DDBJ whole genome shotgun (WGS) entry which is preliminary data.</text>
</comment>
<organism evidence="10 11">
    <name type="scientific">Heterostelium pallidum (strain ATCC 26659 / Pp 5 / PN500)</name>
    <name type="common">Cellular slime mold</name>
    <name type="synonym">Polysphondylium pallidum</name>
    <dbReference type="NCBI Taxonomy" id="670386"/>
    <lineage>
        <taxon>Eukaryota</taxon>
        <taxon>Amoebozoa</taxon>
        <taxon>Evosea</taxon>
        <taxon>Eumycetozoa</taxon>
        <taxon>Dictyostelia</taxon>
        <taxon>Acytosteliales</taxon>
        <taxon>Acytosteliaceae</taxon>
        <taxon>Heterostelium</taxon>
    </lineage>
</organism>
<feature type="domain" description="ABC transporter" evidence="9">
    <location>
        <begin position="37"/>
        <end position="290"/>
    </location>
</feature>
<evidence type="ECO:0000256" key="8">
    <source>
        <dbReference type="SAM" id="Phobius"/>
    </source>
</evidence>
<evidence type="ECO:0000313" key="11">
    <source>
        <dbReference type="Proteomes" id="UP000001396"/>
    </source>
</evidence>
<dbReference type="InterPro" id="IPR017871">
    <property type="entry name" value="ABC_transporter-like_CS"/>
</dbReference>
<dbReference type="GeneID" id="31357554"/>
<dbReference type="Pfam" id="PF01061">
    <property type="entry name" value="ABC2_membrane"/>
    <property type="match status" value="1"/>
</dbReference>
<dbReference type="InterPro" id="IPR043926">
    <property type="entry name" value="ABCG_dom"/>
</dbReference>
<feature type="transmembrane region" description="Helical" evidence="8">
    <location>
        <begin position="493"/>
        <end position="517"/>
    </location>
</feature>
<dbReference type="SMART" id="SM00382">
    <property type="entry name" value="AAA"/>
    <property type="match status" value="1"/>
</dbReference>
<keyword evidence="7 8" id="KW-0472">Membrane</keyword>
<dbReference type="InterPro" id="IPR003593">
    <property type="entry name" value="AAA+_ATPase"/>
</dbReference>
<dbReference type="PROSITE" id="PS00211">
    <property type="entry name" value="ABC_TRANSPORTER_1"/>
    <property type="match status" value="1"/>
</dbReference>
<gene>
    <name evidence="10" type="ORF">PPL_02028</name>
</gene>
<dbReference type="InterPro" id="IPR003439">
    <property type="entry name" value="ABC_transporter-like_ATP-bd"/>
</dbReference>
<keyword evidence="6 8" id="KW-1133">Transmembrane helix</keyword>
<dbReference type="Gene3D" id="3.40.50.300">
    <property type="entry name" value="P-loop containing nucleotide triphosphate hydrolases"/>
    <property type="match status" value="1"/>
</dbReference>
<dbReference type="GO" id="GO:0030587">
    <property type="term" value="P:sorocarp development"/>
    <property type="evidence" value="ECO:0007669"/>
    <property type="project" value="UniProtKB-ARBA"/>
</dbReference>
<feature type="transmembrane region" description="Helical" evidence="8">
    <location>
        <begin position="454"/>
        <end position="481"/>
    </location>
</feature>
<evidence type="ECO:0000256" key="1">
    <source>
        <dbReference type="ARBA" id="ARBA00004141"/>
    </source>
</evidence>
<evidence type="ECO:0000256" key="2">
    <source>
        <dbReference type="ARBA" id="ARBA00022448"/>
    </source>
</evidence>
<dbReference type="Pfam" id="PF19055">
    <property type="entry name" value="ABC2_membrane_7"/>
    <property type="match status" value="1"/>
</dbReference>
<dbReference type="Proteomes" id="UP000001396">
    <property type="component" value="Unassembled WGS sequence"/>
</dbReference>
<accession>D3B158</accession>
<feature type="transmembrane region" description="Helical" evidence="8">
    <location>
        <begin position="414"/>
        <end position="433"/>
    </location>
</feature>
<evidence type="ECO:0000256" key="6">
    <source>
        <dbReference type="ARBA" id="ARBA00022989"/>
    </source>
</evidence>
<evidence type="ECO:0000313" key="10">
    <source>
        <dbReference type="EMBL" id="EFA85032.1"/>
    </source>
</evidence>
<proteinExistence type="predicted"/>
<dbReference type="GO" id="GO:0016020">
    <property type="term" value="C:membrane"/>
    <property type="evidence" value="ECO:0007669"/>
    <property type="project" value="UniProtKB-SubCell"/>
</dbReference>
<protein>
    <recommendedName>
        <fullName evidence="9">ABC transporter domain-containing protein</fullName>
    </recommendedName>
</protein>
<feature type="transmembrane region" description="Helical" evidence="8">
    <location>
        <begin position="607"/>
        <end position="629"/>
    </location>
</feature>
<dbReference type="InterPro" id="IPR027417">
    <property type="entry name" value="P-loop_NTPase"/>
</dbReference>
<feature type="transmembrane region" description="Helical" evidence="8">
    <location>
        <begin position="529"/>
        <end position="551"/>
    </location>
</feature>